<keyword evidence="2" id="KW-0732">Signal</keyword>
<proteinExistence type="predicted"/>
<comment type="caution">
    <text evidence="3">The sequence shown here is derived from an EMBL/GenBank/DDBJ whole genome shotgun (WGS) entry which is preliminary data.</text>
</comment>
<evidence type="ECO:0000256" key="1">
    <source>
        <dbReference type="SAM" id="MobiDB-lite"/>
    </source>
</evidence>
<organism evidence="3 4">
    <name type="scientific">Castanea mollissima</name>
    <name type="common">Chinese chestnut</name>
    <dbReference type="NCBI Taxonomy" id="60419"/>
    <lineage>
        <taxon>Eukaryota</taxon>
        <taxon>Viridiplantae</taxon>
        <taxon>Streptophyta</taxon>
        <taxon>Embryophyta</taxon>
        <taxon>Tracheophyta</taxon>
        <taxon>Spermatophyta</taxon>
        <taxon>Magnoliopsida</taxon>
        <taxon>eudicotyledons</taxon>
        <taxon>Gunneridae</taxon>
        <taxon>Pentapetalae</taxon>
        <taxon>rosids</taxon>
        <taxon>fabids</taxon>
        <taxon>Fagales</taxon>
        <taxon>Fagaceae</taxon>
        <taxon>Castanea</taxon>
    </lineage>
</organism>
<sequence length="76" mass="8225">MFWKRVLLTMILALSLFNIKVLVSAARPPLTVMESELGKTEGSVSKDRAPVINSGPNPCTYIPVPDNGDSGCHKDP</sequence>
<accession>A0A8J4QSD4</accession>
<feature type="signal peptide" evidence="2">
    <location>
        <begin position="1"/>
        <end position="25"/>
    </location>
</feature>
<keyword evidence="4" id="KW-1185">Reference proteome</keyword>
<gene>
    <name evidence="3" type="ORF">CMV_017880</name>
</gene>
<dbReference type="Proteomes" id="UP000737018">
    <property type="component" value="Unassembled WGS sequence"/>
</dbReference>
<evidence type="ECO:0000313" key="3">
    <source>
        <dbReference type="EMBL" id="KAF3957067.1"/>
    </source>
</evidence>
<feature type="compositionally biased region" description="Basic and acidic residues" evidence="1">
    <location>
        <begin position="37"/>
        <end position="49"/>
    </location>
</feature>
<reference evidence="3" key="1">
    <citation type="submission" date="2020-03" db="EMBL/GenBank/DDBJ databases">
        <title>Castanea mollissima Vanexum genome sequencing.</title>
        <authorList>
            <person name="Staton M."/>
        </authorList>
    </citation>
    <scope>NUCLEOTIDE SEQUENCE</scope>
    <source>
        <tissue evidence="3">Leaf</tissue>
    </source>
</reference>
<protein>
    <submittedName>
        <fullName evidence="3">Uncharacterized protein</fullName>
    </submittedName>
</protein>
<dbReference type="AlphaFoldDB" id="A0A8J4QSD4"/>
<evidence type="ECO:0000313" key="4">
    <source>
        <dbReference type="Proteomes" id="UP000737018"/>
    </source>
</evidence>
<name>A0A8J4QSD4_9ROSI</name>
<dbReference type="EMBL" id="JRKL02002921">
    <property type="protein sequence ID" value="KAF3957067.1"/>
    <property type="molecule type" value="Genomic_DNA"/>
</dbReference>
<feature type="chain" id="PRO_5035144835" evidence="2">
    <location>
        <begin position="26"/>
        <end position="76"/>
    </location>
</feature>
<feature type="region of interest" description="Disordered" evidence="1">
    <location>
        <begin position="37"/>
        <end position="57"/>
    </location>
</feature>
<evidence type="ECO:0000256" key="2">
    <source>
        <dbReference type="SAM" id="SignalP"/>
    </source>
</evidence>